<organism evidence="2 3">
    <name type="scientific">Danxiaibacter flavus</name>
    <dbReference type="NCBI Taxonomy" id="3049108"/>
    <lineage>
        <taxon>Bacteria</taxon>
        <taxon>Pseudomonadati</taxon>
        <taxon>Bacteroidota</taxon>
        <taxon>Chitinophagia</taxon>
        <taxon>Chitinophagales</taxon>
        <taxon>Chitinophagaceae</taxon>
        <taxon>Danxiaibacter</taxon>
    </lineage>
</organism>
<evidence type="ECO:0000313" key="3">
    <source>
        <dbReference type="Proteomes" id="UP001560573"/>
    </source>
</evidence>
<comment type="caution">
    <text evidence="2">The sequence shown here is derived from an EMBL/GenBank/DDBJ whole genome shotgun (WGS) entry which is preliminary data.</text>
</comment>
<proteinExistence type="predicted"/>
<dbReference type="RefSeq" id="WP_369330220.1">
    <property type="nucleotide sequence ID" value="NZ_JAULBC010000004.1"/>
</dbReference>
<keyword evidence="1" id="KW-0175">Coiled coil</keyword>
<sequence length="365" mass="41411">MYKSSRIVPLWILLGFLYPKSLIAQPSTDSLVTLCLAQCSNSTNNVVANCFQSTTSLVRTSPIREYDANPYAEFDLVIATLKKDINNPYPLTYTFRSCEQVCNAASVMIDTSRFIFYNQFFLNNLHSTSAELKWIVRCIIAHEIGHHILEHTLPGSGNLYPEQRRKQELLADYFSAFVIKQFPGSTLNNALAGINALDPSQYIPQNDLQETSAEYPTLANRRKAIIEGFTQDSTNPLRIAMFKKLDSIGVRNLQRLGSTIILREIDKQISFNNIKEAREKLAQLEKQKSLSPAEKTAIGNLKSQIDKLNNRPGQSSIDNIQLNETDIENLKNLYDNIKNSTQQDDKKKAESLKKTIQELEKKKQE</sequence>
<accession>A0ABV3ZG78</accession>
<gene>
    <name evidence="2" type="ORF">QTN47_15000</name>
</gene>
<evidence type="ECO:0000313" key="2">
    <source>
        <dbReference type="EMBL" id="MEX6688813.1"/>
    </source>
</evidence>
<keyword evidence="3" id="KW-1185">Reference proteome</keyword>
<reference evidence="2 3" key="1">
    <citation type="submission" date="2023-07" db="EMBL/GenBank/DDBJ databases">
        <authorList>
            <person name="Lian W.-H."/>
        </authorList>
    </citation>
    <scope>NUCLEOTIDE SEQUENCE [LARGE SCALE GENOMIC DNA]</scope>
    <source>
        <strain evidence="2 3">SYSU DXS3180</strain>
    </source>
</reference>
<dbReference type="EMBL" id="JAULBC010000004">
    <property type="protein sequence ID" value="MEX6688813.1"/>
    <property type="molecule type" value="Genomic_DNA"/>
</dbReference>
<protein>
    <recommendedName>
        <fullName evidence="4">Peptidase M48 domain-containing protein</fullName>
    </recommendedName>
</protein>
<name>A0ABV3ZG78_9BACT</name>
<feature type="coiled-coil region" evidence="1">
    <location>
        <begin position="320"/>
        <end position="362"/>
    </location>
</feature>
<evidence type="ECO:0000256" key="1">
    <source>
        <dbReference type="SAM" id="Coils"/>
    </source>
</evidence>
<evidence type="ECO:0008006" key="4">
    <source>
        <dbReference type="Google" id="ProtNLM"/>
    </source>
</evidence>
<dbReference type="Proteomes" id="UP001560573">
    <property type="component" value="Unassembled WGS sequence"/>
</dbReference>